<feature type="transmembrane region" description="Helical" evidence="1">
    <location>
        <begin position="36"/>
        <end position="57"/>
    </location>
</feature>
<keyword evidence="3" id="KW-1185">Reference proteome</keyword>
<proteinExistence type="predicted"/>
<dbReference type="AlphaFoldDB" id="A0A8A4ZEM5"/>
<protein>
    <submittedName>
        <fullName evidence="2">Uncharacterized protein</fullName>
    </submittedName>
</protein>
<keyword evidence="1" id="KW-0472">Membrane</keyword>
<reference evidence="2" key="1">
    <citation type="submission" date="2021-03" db="EMBL/GenBank/DDBJ databases">
        <title>Pengzhenrongella sicca gen. nov., sp. nov., a new member of suborder Micrococcineae isolated from High-Arctic tundra soil.</title>
        <authorList>
            <person name="Peng F."/>
        </authorList>
    </citation>
    <scope>NUCLEOTIDE SEQUENCE</scope>
    <source>
        <strain evidence="2">LRZ-2</strain>
    </source>
</reference>
<name>A0A8A4ZEM5_9MICO</name>
<keyword evidence="1" id="KW-1133">Transmembrane helix</keyword>
<sequence>MAKQRAIPNVWAGILRFISGSATAMAQLLGIVAEDTVILAASAFVGVSGLVLISLALRAGRRAQ</sequence>
<keyword evidence="1" id="KW-0812">Transmembrane</keyword>
<evidence type="ECO:0000313" key="3">
    <source>
        <dbReference type="Proteomes" id="UP000663937"/>
    </source>
</evidence>
<dbReference type="KEGG" id="psic:J4E96_19175"/>
<evidence type="ECO:0000313" key="2">
    <source>
        <dbReference type="EMBL" id="QTE29363.1"/>
    </source>
</evidence>
<dbReference type="Proteomes" id="UP000663937">
    <property type="component" value="Chromosome"/>
</dbReference>
<gene>
    <name evidence="2" type="ORF">J4E96_19175</name>
</gene>
<evidence type="ECO:0000256" key="1">
    <source>
        <dbReference type="SAM" id="Phobius"/>
    </source>
</evidence>
<dbReference type="EMBL" id="CP071868">
    <property type="protein sequence ID" value="QTE29363.1"/>
    <property type="molecule type" value="Genomic_DNA"/>
</dbReference>
<accession>A0A8A4ZEM5</accession>
<dbReference type="RefSeq" id="WP_227423639.1">
    <property type="nucleotide sequence ID" value="NZ_CP071868.1"/>
</dbReference>
<organism evidence="2 3">
    <name type="scientific">Pengzhenrongella sicca</name>
    <dbReference type="NCBI Taxonomy" id="2819238"/>
    <lineage>
        <taxon>Bacteria</taxon>
        <taxon>Bacillati</taxon>
        <taxon>Actinomycetota</taxon>
        <taxon>Actinomycetes</taxon>
        <taxon>Micrococcales</taxon>
        <taxon>Pengzhenrongella</taxon>
    </lineage>
</organism>